<dbReference type="Gene3D" id="3.40.1210.10">
    <property type="entry name" value="Survival protein SurE-like phosphatase/nucleotidase"/>
    <property type="match status" value="1"/>
</dbReference>
<dbReference type="SUPFAM" id="SSF64167">
    <property type="entry name" value="SurE-like"/>
    <property type="match status" value="1"/>
</dbReference>
<protein>
    <submittedName>
        <fullName evidence="6">Sure-like protein</fullName>
    </submittedName>
</protein>
<keyword evidence="3" id="KW-0378">Hydrolase</keyword>
<gene>
    <name evidence="6" type="ORF">N7494_008426</name>
</gene>
<dbReference type="PANTHER" id="PTHR30457">
    <property type="entry name" value="5'-NUCLEOTIDASE SURE"/>
    <property type="match status" value="1"/>
</dbReference>
<dbReference type="GO" id="GO:0046872">
    <property type="term" value="F:metal ion binding"/>
    <property type="evidence" value="ECO:0007669"/>
    <property type="project" value="UniProtKB-KW"/>
</dbReference>
<dbReference type="InterPro" id="IPR002828">
    <property type="entry name" value="SurE-like_Pase/nucleotidase"/>
</dbReference>
<feature type="signal peptide" evidence="4">
    <location>
        <begin position="1"/>
        <end position="22"/>
    </location>
</feature>
<keyword evidence="7" id="KW-1185">Reference proteome</keyword>
<dbReference type="Pfam" id="PF01975">
    <property type="entry name" value="SurE"/>
    <property type="match status" value="1"/>
</dbReference>
<evidence type="ECO:0000256" key="1">
    <source>
        <dbReference type="ARBA" id="ARBA00011062"/>
    </source>
</evidence>
<name>A0AAD6GCC6_9EURO</name>
<organism evidence="6 7">
    <name type="scientific">Penicillium frequentans</name>
    <dbReference type="NCBI Taxonomy" id="3151616"/>
    <lineage>
        <taxon>Eukaryota</taxon>
        <taxon>Fungi</taxon>
        <taxon>Dikarya</taxon>
        <taxon>Ascomycota</taxon>
        <taxon>Pezizomycotina</taxon>
        <taxon>Eurotiomycetes</taxon>
        <taxon>Eurotiomycetidae</taxon>
        <taxon>Eurotiales</taxon>
        <taxon>Aspergillaceae</taxon>
        <taxon>Penicillium</taxon>
    </lineage>
</organism>
<dbReference type="InterPro" id="IPR036523">
    <property type="entry name" value="SurE-like_sf"/>
</dbReference>
<dbReference type="GO" id="GO:0008252">
    <property type="term" value="F:nucleotidase activity"/>
    <property type="evidence" value="ECO:0007669"/>
    <property type="project" value="InterPro"/>
</dbReference>
<dbReference type="PANTHER" id="PTHR30457:SF0">
    <property type="entry name" value="PHOSPHATASE, PUTATIVE (AFU_ORTHOLOGUE AFUA_4G01070)-RELATED"/>
    <property type="match status" value="1"/>
</dbReference>
<feature type="domain" description="Survival protein SurE-like phosphatase/nucleotidase" evidence="5">
    <location>
        <begin position="25"/>
        <end position="233"/>
    </location>
</feature>
<comment type="similarity">
    <text evidence="1">Belongs to the SurE nucleotidase family.</text>
</comment>
<reference evidence="6 7" key="1">
    <citation type="journal article" date="2023" name="IMA Fungus">
        <title>Comparative genomic study of the Penicillium genus elucidates a diverse pangenome and 15 lateral gene transfer events.</title>
        <authorList>
            <person name="Petersen C."/>
            <person name="Sorensen T."/>
            <person name="Nielsen M.R."/>
            <person name="Sondergaard T.E."/>
            <person name="Sorensen J.L."/>
            <person name="Fitzpatrick D.A."/>
            <person name="Frisvad J.C."/>
            <person name="Nielsen K.L."/>
        </authorList>
    </citation>
    <scope>NUCLEOTIDE SEQUENCE [LARGE SCALE GENOMIC DNA]</scope>
    <source>
        <strain evidence="6 7">IBT 35679</strain>
    </source>
</reference>
<accession>A0AAD6GCC6</accession>
<dbReference type="EMBL" id="JAQIZZ010000007">
    <property type="protein sequence ID" value="KAJ5531874.1"/>
    <property type="molecule type" value="Genomic_DNA"/>
</dbReference>
<evidence type="ECO:0000256" key="2">
    <source>
        <dbReference type="ARBA" id="ARBA00022723"/>
    </source>
</evidence>
<keyword evidence="4" id="KW-0732">Signal</keyword>
<evidence type="ECO:0000313" key="6">
    <source>
        <dbReference type="EMBL" id="KAJ5531874.1"/>
    </source>
</evidence>
<dbReference type="Proteomes" id="UP001220324">
    <property type="component" value="Unassembled WGS sequence"/>
</dbReference>
<sequence length="334" mass="34854">MYLLTFSSSAAVLATFFSVVNGANILITNDDGFGTGNIREMYKAMKAYGHNVFIVAPATDQSGKGGSLTYATTANLTEDTEFGLVKAGAPSVGPDPLDDHIWYYDGSPVAAASVGIDYVLPKFGVSSPDVVMSGPNYGDNVGGFAFTSSGTIGATYYAIGRGIPAIAFSAANSASASYKDVNATTSVGLKDPQTIAGELSATFANDLIKKTKGGRVLPLGYGINVNMPDITSATSDNCISPPFVHTRMTGGAWTLGVTYNEATGLFTEREITSESALDVCINGNCYLPSETNLTSTTCKSAVTVFTIDYDAPSGEGSSTLAKIRESLEAFVIHW</sequence>
<dbReference type="InterPro" id="IPR030048">
    <property type="entry name" value="SurE"/>
</dbReference>
<keyword evidence="2" id="KW-0479">Metal-binding</keyword>
<feature type="chain" id="PRO_5042252581" evidence="4">
    <location>
        <begin position="23"/>
        <end position="334"/>
    </location>
</feature>
<evidence type="ECO:0000256" key="4">
    <source>
        <dbReference type="SAM" id="SignalP"/>
    </source>
</evidence>
<evidence type="ECO:0000259" key="5">
    <source>
        <dbReference type="Pfam" id="PF01975"/>
    </source>
</evidence>
<evidence type="ECO:0000313" key="7">
    <source>
        <dbReference type="Proteomes" id="UP001220324"/>
    </source>
</evidence>
<comment type="caution">
    <text evidence="6">The sequence shown here is derived from an EMBL/GenBank/DDBJ whole genome shotgun (WGS) entry which is preliminary data.</text>
</comment>
<proteinExistence type="inferred from homology"/>
<evidence type="ECO:0000256" key="3">
    <source>
        <dbReference type="ARBA" id="ARBA00022801"/>
    </source>
</evidence>
<dbReference type="AlphaFoldDB" id="A0AAD6GCC6"/>
<dbReference type="NCBIfam" id="TIGR00087">
    <property type="entry name" value="surE"/>
    <property type="match status" value="1"/>
</dbReference>